<organism evidence="3 4">
    <name type="scientific">Stachybotrys elegans</name>
    <dbReference type="NCBI Taxonomy" id="80388"/>
    <lineage>
        <taxon>Eukaryota</taxon>
        <taxon>Fungi</taxon>
        <taxon>Dikarya</taxon>
        <taxon>Ascomycota</taxon>
        <taxon>Pezizomycotina</taxon>
        <taxon>Sordariomycetes</taxon>
        <taxon>Hypocreomycetidae</taxon>
        <taxon>Hypocreales</taxon>
        <taxon>Stachybotryaceae</taxon>
        <taxon>Stachybotrys</taxon>
    </lineage>
</organism>
<proteinExistence type="predicted"/>
<feature type="non-terminal residue" evidence="3">
    <location>
        <position position="1"/>
    </location>
</feature>
<comment type="caution">
    <text evidence="3">The sequence shown here is derived from an EMBL/GenBank/DDBJ whole genome shotgun (WGS) entry which is preliminary data.</text>
</comment>
<dbReference type="AlphaFoldDB" id="A0A8K0SL04"/>
<keyword evidence="1" id="KW-0732">Signal</keyword>
<feature type="chain" id="PRO_5035434289" description="DUF7907 domain-containing protein" evidence="1">
    <location>
        <begin position="27"/>
        <end position="239"/>
    </location>
</feature>
<protein>
    <recommendedName>
        <fullName evidence="2">DUF7907 domain-containing protein</fullName>
    </recommendedName>
</protein>
<reference evidence="3" key="1">
    <citation type="journal article" date="2021" name="Nat. Commun.">
        <title>Genetic determinants of endophytism in the Arabidopsis root mycobiome.</title>
        <authorList>
            <person name="Mesny F."/>
            <person name="Miyauchi S."/>
            <person name="Thiergart T."/>
            <person name="Pickel B."/>
            <person name="Atanasova L."/>
            <person name="Karlsson M."/>
            <person name="Huettel B."/>
            <person name="Barry K.W."/>
            <person name="Haridas S."/>
            <person name="Chen C."/>
            <person name="Bauer D."/>
            <person name="Andreopoulos W."/>
            <person name="Pangilinan J."/>
            <person name="LaButti K."/>
            <person name="Riley R."/>
            <person name="Lipzen A."/>
            <person name="Clum A."/>
            <person name="Drula E."/>
            <person name="Henrissat B."/>
            <person name="Kohler A."/>
            <person name="Grigoriev I.V."/>
            <person name="Martin F.M."/>
            <person name="Hacquard S."/>
        </authorList>
    </citation>
    <scope>NUCLEOTIDE SEQUENCE</scope>
    <source>
        <strain evidence="3">MPI-CAGE-CH-0235</strain>
    </source>
</reference>
<dbReference type="InterPro" id="IPR057229">
    <property type="entry name" value="DUF7907"/>
</dbReference>
<gene>
    <name evidence="3" type="ORF">B0I35DRAFT_357321</name>
</gene>
<dbReference type="EMBL" id="JAGPNK010000011">
    <property type="protein sequence ID" value="KAH7311252.1"/>
    <property type="molecule type" value="Genomic_DNA"/>
</dbReference>
<evidence type="ECO:0000313" key="4">
    <source>
        <dbReference type="Proteomes" id="UP000813444"/>
    </source>
</evidence>
<name>A0A8K0SL04_9HYPO</name>
<accession>A0A8K0SL04</accession>
<feature type="signal peptide" evidence="1">
    <location>
        <begin position="1"/>
        <end position="26"/>
    </location>
</feature>
<keyword evidence="4" id="KW-1185">Reference proteome</keyword>
<dbReference type="Proteomes" id="UP000813444">
    <property type="component" value="Unassembled WGS sequence"/>
</dbReference>
<dbReference type="OrthoDB" id="3518533at2759"/>
<feature type="domain" description="DUF7907" evidence="2">
    <location>
        <begin position="44"/>
        <end position="202"/>
    </location>
</feature>
<evidence type="ECO:0000313" key="3">
    <source>
        <dbReference type="EMBL" id="KAH7311252.1"/>
    </source>
</evidence>
<dbReference type="Pfam" id="PF25484">
    <property type="entry name" value="DUF7907"/>
    <property type="match status" value="1"/>
</dbReference>
<sequence length="239" mass="26094">IIFTPTSSTMIPTLATIAALATLVTASPMKRGPVIPNYPTTSTSQGFHLVVNVTNPELDFESPINNFYINSIHVGAGLNLVGVSDYPGRIFYQNGTAEDIRYGRGTIISDAGTVPLPYGISLTADDESEELFTARMNAGFGTPGLSLSRFPEPYVFVLFEQYVACDEALDYYHGKHFVIIKRIPYGGSMPDNCIPVRLLPQCTKLNALPEGSWSSHEFAANSACYDDVSALEWTKYGPY</sequence>
<evidence type="ECO:0000256" key="1">
    <source>
        <dbReference type="SAM" id="SignalP"/>
    </source>
</evidence>
<evidence type="ECO:0000259" key="2">
    <source>
        <dbReference type="Pfam" id="PF25484"/>
    </source>
</evidence>